<dbReference type="AlphaFoldDB" id="A0A8H4B5G6"/>
<proteinExistence type="predicted"/>
<feature type="region of interest" description="Disordered" evidence="1">
    <location>
        <begin position="1"/>
        <end position="54"/>
    </location>
</feature>
<dbReference type="Proteomes" id="UP000439903">
    <property type="component" value="Unassembled WGS sequence"/>
</dbReference>
<accession>A0A8H4B5G6</accession>
<evidence type="ECO:0000313" key="2">
    <source>
        <dbReference type="EMBL" id="KAF0561747.1"/>
    </source>
</evidence>
<organism evidence="2 3">
    <name type="scientific">Gigaspora margarita</name>
    <dbReference type="NCBI Taxonomy" id="4874"/>
    <lineage>
        <taxon>Eukaryota</taxon>
        <taxon>Fungi</taxon>
        <taxon>Fungi incertae sedis</taxon>
        <taxon>Mucoromycota</taxon>
        <taxon>Glomeromycotina</taxon>
        <taxon>Glomeromycetes</taxon>
        <taxon>Diversisporales</taxon>
        <taxon>Gigasporaceae</taxon>
        <taxon>Gigaspora</taxon>
    </lineage>
</organism>
<keyword evidence="3" id="KW-1185">Reference proteome</keyword>
<sequence length="158" mass="18409">MDDYRDHEFSTYSTSSSTSNTNTLDQDDDVSVSYFQSPPPLVNETTNNNNNVKRVKLSNKPGLTQSFFDFYEQPRIKPENKPIIKAKCKFNELSGSTSQVENDTREEPVKKKSAMKSFFYSIQQQRDDETVDQTEFDKYLTLPEIDPIEENDPLVWWK</sequence>
<feature type="compositionally biased region" description="Low complexity" evidence="1">
    <location>
        <begin position="10"/>
        <end position="23"/>
    </location>
</feature>
<evidence type="ECO:0000313" key="3">
    <source>
        <dbReference type="Proteomes" id="UP000439903"/>
    </source>
</evidence>
<gene>
    <name evidence="2" type="ORF">F8M41_019368</name>
</gene>
<protein>
    <submittedName>
        <fullName evidence="2">Uncharacterized protein</fullName>
    </submittedName>
</protein>
<evidence type="ECO:0000256" key="1">
    <source>
        <dbReference type="SAM" id="MobiDB-lite"/>
    </source>
</evidence>
<dbReference type="EMBL" id="WTPW01000006">
    <property type="protein sequence ID" value="KAF0561747.1"/>
    <property type="molecule type" value="Genomic_DNA"/>
</dbReference>
<name>A0A8H4B5G6_GIGMA</name>
<comment type="caution">
    <text evidence="2">The sequence shown here is derived from an EMBL/GenBank/DDBJ whole genome shotgun (WGS) entry which is preliminary data.</text>
</comment>
<reference evidence="2 3" key="1">
    <citation type="journal article" date="2019" name="Environ. Microbiol.">
        <title>At the nexus of three kingdoms: the genome of the mycorrhizal fungus Gigaspora margarita provides insights into plant, endobacterial and fungal interactions.</title>
        <authorList>
            <person name="Venice F."/>
            <person name="Ghignone S."/>
            <person name="Salvioli di Fossalunga A."/>
            <person name="Amselem J."/>
            <person name="Novero M."/>
            <person name="Xianan X."/>
            <person name="Sedzielewska Toro K."/>
            <person name="Morin E."/>
            <person name="Lipzen A."/>
            <person name="Grigoriev I.V."/>
            <person name="Henrissat B."/>
            <person name="Martin F.M."/>
            <person name="Bonfante P."/>
        </authorList>
    </citation>
    <scope>NUCLEOTIDE SEQUENCE [LARGE SCALE GENOMIC DNA]</scope>
    <source>
        <strain evidence="2 3">BEG34</strain>
    </source>
</reference>